<comment type="caution">
    <text evidence="3">The sequence shown here is derived from an EMBL/GenBank/DDBJ whole genome shotgun (WGS) entry which is preliminary data.</text>
</comment>
<dbReference type="InterPro" id="IPR050921">
    <property type="entry name" value="T4SS_GSP_E_ATPase"/>
</dbReference>
<dbReference type="SUPFAM" id="SSF52540">
    <property type="entry name" value="P-loop containing nucleoside triphosphate hydrolases"/>
    <property type="match status" value="1"/>
</dbReference>
<organism evidence="3 4">
    <name type="scientific">Plantactinospora siamensis</name>
    <dbReference type="NCBI Taxonomy" id="555372"/>
    <lineage>
        <taxon>Bacteria</taxon>
        <taxon>Bacillati</taxon>
        <taxon>Actinomycetota</taxon>
        <taxon>Actinomycetes</taxon>
        <taxon>Micromonosporales</taxon>
        <taxon>Micromonosporaceae</taxon>
        <taxon>Plantactinospora</taxon>
    </lineage>
</organism>
<protein>
    <submittedName>
        <fullName evidence="3">TadA family conjugal transfer-associated ATPase</fullName>
    </submittedName>
</protein>
<dbReference type="PANTHER" id="PTHR30486:SF6">
    <property type="entry name" value="TYPE IV PILUS RETRACTATION ATPASE PILT"/>
    <property type="match status" value="1"/>
</dbReference>
<dbReference type="PANTHER" id="PTHR30486">
    <property type="entry name" value="TWITCHING MOTILITY PROTEIN PILT"/>
    <property type="match status" value="1"/>
</dbReference>
<dbReference type="InterPro" id="IPR001482">
    <property type="entry name" value="T2SS/T4SS_dom"/>
</dbReference>
<dbReference type="CDD" id="cd01130">
    <property type="entry name" value="VirB11-like_ATPase"/>
    <property type="match status" value="1"/>
</dbReference>
<dbReference type="EMBL" id="JBHLUE010000008">
    <property type="protein sequence ID" value="MFC0564860.1"/>
    <property type="molecule type" value="Genomic_DNA"/>
</dbReference>
<reference evidence="3 4" key="1">
    <citation type="submission" date="2024-09" db="EMBL/GenBank/DDBJ databases">
        <authorList>
            <person name="Sun Q."/>
            <person name="Mori K."/>
        </authorList>
    </citation>
    <scope>NUCLEOTIDE SEQUENCE [LARGE SCALE GENOMIC DNA]</scope>
    <source>
        <strain evidence="3 4">TBRC 2205</strain>
    </source>
</reference>
<evidence type="ECO:0000313" key="4">
    <source>
        <dbReference type="Proteomes" id="UP001589894"/>
    </source>
</evidence>
<dbReference type="NCBIfam" id="TIGR03819">
    <property type="entry name" value="heli_sec_ATPase"/>
    <property type="match status" value="1"/>
</dbReference>
<keyword evidence="4" id="KW-1185">Reference proteome</keyword>
<evidence type="ECO:0000313" key="3">
    <source>
        <dbReference type="EMBL" id="MFC0564860.1"/>
    </source>
</evidence>
<name>A0ABV6NVR1_9ACTN</name>
<sequence length="423" mass="44347">MTERAGGAGAEIAGRVRRRFAVRGTAVTPAAVVAAVREEPATAVLGDTTLLRTAARVHEELTGAGPLAPLLDDPAVTDVLVNGARVWVDRGDGLRLVPLTLGDHSDVRRLAQRLVASCGRRLDDSAPFADARLPDGTRLHAVLPPVATDGPYLSLRTFRQRPFTLDELVDHGTVPEPVAELLTALIAARLAYLVVGGTGSGKTTLLNTLLGLVPPTERIVLVEDAAELRPVHPHVVGLQTRTANVEGCGSVGLTDLVRQALRMRPDRLVIGECRGGEIVDLLCALNTGHDGGAGTLHANAPRDVPARLEALGMLGGLPRAALHAQVAAALQVLVQVRRRPEGRVVESVCLLAPYGPERLVTVLPAWRRTTGAGPARPVLARLIADRGVAVPPVLTTPVLAAARRAAEQVAGCLEPVAPAGECR</sequence>
<proteinExistence type="inferred from homology"/>
<accession>A0ABV6NVR1</accession>
<evidence type="ECO:0000256" key="1">
    <source>
        <dbReference type="ARBA" id="ARBA00006611"/>
    </source>
</evidence>
<dbReference type="Pfam" id="PF00437">
    <property type="entry name" value="T2SSE"/>
    <property type="match status" value="1"/>
</dbReference>
<dbReference type="Gene3D" id="3.30.450.380">
    <property type="match status" value="1"/>
</dbReference>
<dbReference type="InterPro" id="IPR027417">
    <property type="entry name" value="P-loop_NTPase"/>
</dbReference>
<dbReference type="Gene3D" id="3.40.50.300">
    <property type="entry name" value="P-loop containing nucleotide triphosphate hydrolases"/>
    <property type="match status" value="1"/>
</dbReference>
<dbReference type="RefSeq" id="WP_377338178.1">
    <property type="nucleotide sequence ID" value="NZ_JBHLUE010000008.1"/>
</dbReference>
<evidence type="ECO:0000259" key="2">
    <source>
        <dbReference type="Pfam" id="PF00437"/>
    </source>
</evidence>
<gene>
    <name evidence="3" type="ORF">ACFFHU_12040</name>
</gene>
<feature type="domain" description="Bacterial type II secretion system protein E" evidence="2">
    <location>
        <begin position="61"/>
        <end position="334"/>
    </location>
</feature>
<dbReference type="Proteomes" id="UP001589894">
    <property type="component" value="Unassembled WGS sequence"/>
</dbReference>
<comment type="similarity">
    <text evidence="1">Belongs to the GSP E family.</text>
</comment>
<dbReference type="InterPro" id="IPR022399">
    <property type="entry name" value="TadA-like_ATPase"/>
</dbReference>